<accession>A0A1H3LCJ9</accession>
<protein>
    <recommendedName>
        <fullName evidence="4">40-residue YVTN family beta-propeller repeat-containing protein</fullName>
    </recommendedName>
</protein>
<dbReference type="EMBL" id="FNOT01000009">
    <property type="protein sequence ID" value="SDY61595.1"/>
    <property type="molecule type" value="Genomic_DNA"/>
</dbReference>
<dbReference type="PANTHER" id="PTHR47197">
    <property type="entry name" value="PROTEIN NIRF"/>
    <property type="match status" value="1"/>
</dbReference>
<evidence type="ECO:0000313" key="3">
    <source>
        <dbReference type="Proteomes" id="UP000198921"/>
    </source>
</evidence>
<dbReference type="PANTHER" id="PTHR47197:SF3">
    <property type="entry name" value="DIHYDRO-HEME D1 DEHYDROGENASE"/>
    <property type="match status" value="1"/>
</dbReference>
<dbReference type="SUPFAM" id="SSF51004">
    <property type="entry name" value="C-terminal (heme d1) domain of cytochrome cd1-nitrite reductase"/>
    <property type="match status" value="1"/>
</dbReference>
<name>A0A1H3LCJ9_9ACTN</name>
<gene>
    <name evidence="2" type="ORF">SAMN05660209_03269</name>
</gene>
<dbReference type="Proteomes" id="UP000198921">
    <property type="component" value="Unassembled WGS sequence"/>
</dbReference>
<dbReference type="InterPro" id="IPR011048">
    <property type="entry name" value="Haem_d1_sf"/>
</dbReference>
<evidence type="ECO:0008006" key="4">
    <source>
        <dbReference type="Google" id="ProtNLM"/>
    </source>
</evidence>
<evidence type="ECO:0000313" key="2">
    <source>
        <dbReference type="EMBL" id="SDY61595.1"/>
    </source>
</evidence>
<organism evidence="2 3">
    <name type="scientific">Geodermatophilus africanus</name>
    <dbReference type="NCBI Taxonomy" id="1137993"/>
    <lineage>
        <taxon>Bacteria</taxon>
        <taxon>Bacillati</taxon>
        <taxon>Actinomycetota</taxon>
        <taxon>Actinomycetes</taxon>
        <taxon>Geodermatophilales</taxon>
        <taxon>Geodermatophilaceae</taxon>
        <taxon>Geodermatophilus</taxon>
    </lineage>
</organism>
<dbReference type="AlphaFoldDB" id="A0A1H3LCJ9"/>
<evidence type="ECO:0000256" key="1">
    <source>
        <dbReference type="SAM" id="MobiDB-lite"/>
    </source>
</evidence>
<sequence length="330" mass="33324">MLVLLLTACGADDGGSASGGTAGTSTAPPAELPEAEDISGLPGAIPGEPFPDFALARDGVVWISGVQPGIVGYDGATGEQRAAVETSDVMLAMDAGFGALWAVEASDGQYPDTVLRIDPATGQVTARIPAPEPGVLPESSLAVTDDAVWALTGQFEDPEDRSLAAVDPTAGTVRDVFPAPPGAAAVRGGFGSLWISVADGSVVRVDPADGSTQATIDTGRGSRFLTVTDDAVWVLNNLDGTVSRIDPDTDDVVATVTVSAGSVQGGDIAAGDGSVWARTTEELATEVDAQTNEVLRVLGPPAGSGSVAVAGGMVWLTAHDVRTTYRVPLS</sequence>
<reference evidence="3" key="1">
    <citation type="submission" date="2016-10" db="EMBL/GenBank/DDBJ databases">
        <authorList>
            <person name="Varghese N."/>
            <person name="Submissions S."/>
        </authorList>
    </citation>
    <scope>NUCLEOTIDE SEQUENCE [LARGE SCALE GENOMIC DNA]</scope>
    <source>
        <strain evidence="3">DSM 45422</strain>
    </source>
</reference>
<proteinExistence type="predicted"/>
<dbReference type="Gene3D" id="2.130.10.10">
    <property type="entry name" value="YVTN repeat-like/Quinoprotein amine dehydrogenase"/>
    <property type="match status" value="1"/>
</dbReference>
<dbReference type="InterPro" id="IPR051200">
    <property type="entry name" value="Host-pathogen_enzymatic-act"/>
</dbReference>
<feature type="region of interest" description="Disordered" evidence="1">
    <location>
        <begin position="15"/>
        <end position="43"/>
    </location>
</feature>
<dbReference type="InterPro" id="IPR015943">
    <property type="entry name" value="WD40/YVTN_repeat-like_dom_sf"/>
</dbReference>
<keyword evidence="3" id="KW-1185">Reference proteome</keyword>